<dbReference type="InParanoid" id="W4JY99"/>
<dbReference type="EMBL" id="KI925462">
    <property type="protein sequence ID" value="ETW77826.1"/>
    <property type="molecule type" value="Genomic_DNA"/>
</dbReference>
<proteinExistence type="predicted"/>
<sequence length="480" mass="55423">MPNQHKPIPPEVDLKPVLEFYYHIGLSDIKIASHCLNHFDKEVYGLGVISVRRLRKKWGLRSTRQQQHTVASIAEHVAEIKTRFPGGGADSVKKTLLFERNIRVPRDIVAAYLKQTEPEAVNARRQRRFKRRCFWAAGVNDVWAIDQHDKWKRFGLFLHVGVDPFPGFILWNKIWWTNSNPRLITSYYIEVARKQNGIPLVTQSDPGSENFGVANAHTNVRHRLDASLAGTLQHRWMRKHQNIKPEIHWSLLRRTWTPGFENMLDNGVENGWYDIGNPLHELLFRWLAIPWLQRELDAWVYQRNMTARRADKNKILPQGVPELIRQNPPAYGCQDFKVSVPNDVFDEIERTWAPPDHNVFKLVPEEFAARVGACYGLMNEPVISSGTFWNIYRQMLAALEAMPLDASFQQMLDDHVSYSEGQMQEQESVPVISGLQDLVDDRVVGVGRDPIDRDSDEEVYAIFTDTESDGEHAEENSNIF</sequence>
<dbReference type="STRING" id="747525.W4JY99"/>
<dbReference type="HOGENOM" id="CLU_038374_0_1_1"/>
<evidence type="ECO:0000313" key="2">
    <source>
        <dbReference type="EMBL" id="ETW77826.1"/>
    </source>
</evidence>
<evidence type="ECO:0000259" key="1">
    <source>
        <dbReference type="Pfam" id="PF24764"/>
    </source>
</evidence>
<accession>W4JY99</accession>
<feature type="domain" description="Integrase core" evidence="1">
    <location>
        <begin position="137"/>
        <end position="314"/>
    </location>
</feature>
<dbReference type="AlphaFoldDB" id="W4JY99"/>
<dbReference type="PANTHER" id="PTHR46177:SF1">
    <property type="entry name" value="INTEGRASE CATALYTIC DOMAIN-CONTAINING PROTEIN"/>
    <property type="match status" value="1"/>
</dbReference>
<protein>
    <recommendedName>
        <fullName evidence="1">Integrase core domain-containing protein</fullName>
    </recommendedName>
</protein>
<name>W4JY99_HETIT</name>
<dbReference type="PANTHER" id="PTHR46177">
    <property type="entry name" value="INTEGRASE CATALYTIC DOMAIN-CONTAINING PROTEIN"/>
    <property type="match status" value="1"/>
</dbReference>
<dbReference type="RefSeq" id="XP_009549848.1">
    <property type="nucleotide sequence ID" value="XM_009551553.1"/>
</dbReference>
<dbReference type="KEGG" id="hir:HETIRDRAFT_326132"/>
<dbReference type="Proteomes" id="UP000030671">
    <property type="component" value="Unassembled WGS sequence"/>
</dbReference>
<dbReference type="Pfam" id="PF24764">
    <property type="entry name" value="rva_4"/>
    <property type="match status" value="1"/>
</dbReference>
<dbReference type="OrthoDB" id="5946233at2759"/>
<reference evidence="2 3" key="1">
    <citation type="journal article" date="2012" name="New Phytol.">
        <title>Insight into trade-off between wood decay and parasitism from the genome of a fungal forest pathogen.</title>
        <authorList>
            <person name="Olson A."/>
            <person name="Aerts A."/>
            <person name="Asiegbu F."/>
            <person name="Belbahri L."/>
            <person name="Bouzid O."/>
            <person name="Broberg A."/>
            <person name="Canback B."/>
            <person name="Coutinho P.M."/>
            <person name="Cullen D."/>
            <person name="Dalman K."/>
            <person name="Deflorio G."/>
            <person name="van Diepen L.T."/>
            <person name="Dunand C."/>
            <person name="Duplessis S."/>
            <person name="Durling M."/>
            <person name="Gonthier P."/>
            <person name="Grimwood J."/>
            <person name="Fossdal C.G."/>
            <person name="Hansson D."/>
            <person name="Henrissat B."/>
            <person name="Hietala A."/>
            <person name="Himmelstrand K."/>
            <person name="Hoffmeister D."/>
            <person name="Hogberg N."/>
            <person name="James T.Y."/>
            <person name="Karlsson M."/>
            <person name="Kohler A."/>
            <person name="Kues U."/>
            <person name="Lee Y.H."/>
            <person name="Lin Y.C."/>
            <person name="Lind M."/>
            <person name="Lindquist E."/>
            <person name="Lombard V."/>
            <person name="Lucas S."/>
            <person name="Lunden K."/>
            <person name="Morin E."/>
            <person name="Murat C."/>
            <person name="Park J."/>
            <person name="Raffaello T."/>
            <person name="Rouze P."/>
            <person name="Salamov A."/>
            <person name="Schmutz J."/>
            <person name="Solheim H."/>
            <person name="Stahlberg J."/>
            <person name="Velez H."/>
            <person name="de Vries R.P."/>
            <person name="Wiebenga A."/>
            <person name="Woodward S."/>
            <person name="Yakovlev I."/>
            <person name="Garbelotto M."/>
            <person name="Martin F."/>
            <person name="Grigoriev I.V."/>
            <person name="Stenlid J."/>
        </authorList>
    </citation>
    <scope>NUCLEOTIDE SEQUENCE [LARGE SCALE GENOMIC DNA]</scope>
    <source>
        <strain evidence="2 3">TC 32-1</strain>
    </source>
</reference>
<organism evidence="2 3">
    <name type="scientific">Heterobasidion irregulare (strain TC 32-1)</name>
    <dbReference type="NCBI Taxonomy" id="747525"/>
    <lineage>
        <taxon>Eukaryota</taxon>
        <taxon>Fungi</taxon>
        <taxon>Dikarya</taxon>
        <taxon>Basidiomycota</taxon>
        <taxon>Agaricomycotina</taxon>
        <taxon>Agaricomycetes</taxon>
        <taxon>Russulales</taxon>
        <taxon>Bondarzewiaceae</taxon>
        <taxon>Heterobasidion</taxon>
        <taxon>Heterobasidion annosum species complex</taxon>
    </lineage>
</organism>
<dbReference type="GeneID" id="20671210"/>
<gene>
    <name evidence="2" type="ORF">HETIRDRAFT_326132</name>
</gene>
<evidence type="ECO:0000313" key="3">
    <source>
        <dbReference type="Proteomes" id="UP000030671"/>
    </source>
</evidence>
<dbReference type="InterPro" id="IPR058913">
    <property type="entry name" value="Integrase_dom_put"/>
</dbReference>
<keyword evidence="3" id="KW-1185">Reference proteome</keyword>
<dbReference type="eggNOG" id="ENOG502QUY7">
    <property type="taxonomic scope" value="Eukaryota"/>
</dbReference>